<keyword evidence="2" id="KW-1185">Reference proteome</keyword>
<dbReference type="PANTHER" id="PTHR33377:SF74">
    <property type="entry name" value="OS07G0121000 PROTEIN"/>
    <property type="match status" value="1"/>
</dbReference>
<comment type="caution">
    <text evidence="1">The sequence shown here is derived from an EMBL/GenBank/DDBJ whole genome shotgun (WGS) entry which is preliminary data.</text>
</comment>
<protein>
    <recommendedName>
        <fullName evidence="3">Rx N-terminal domain-containing protein</fullName>
    </recommendedName>
</protein>
<dbReference type="PANTHER" id="PTHR33377">
    <property type="entry name" value="OS10G0134700 PROTEIN-RELATED"/>
    <property type="match status" value="1"/>
</dbReference>
<dbReference type="InterPro" id="IPR013181">
    <property type="entry name" value="DUF1719"/>
</dbReference>
<name>A0A8T0V4I5_PANVG</name>
<evidence type="ECO:0008006" key="3">
    <source>
        <dbReference type="Google" id="ProtNLM"/>
    </source>
</evidence>
<reference evidence="1" key="1">
    <citation type="submission" date="2020-05" db="EMBL/GenBank/DDBJ databases">
        <title>WGS assembly of Panicum virgatum.</title>
        <authorList>
            <person name="Lovell J.T."/>
            <person name="Jenkins J."/>
            <person name="Shu S."/>
            <person name="Juenger T.E."/>
            <person name="Schmutz J."/>
        </authorList>
    </citation>
    <scope>NUCLEOTIDE SEQUENCE</scope>
    <source>
        <strain evidence="1">AP13</strain>
    </source>
</reference>
<gene>
    <name evidence="1" type="ORF">PVAP13_2NG190100</name>
</gene>
<evidence type="ECO:0000313" key="2">
    <source>
        <dbReference type="Proteomes" id="UP000823388"/>
    </source>
</evidence>
<sequence length="515" mass="59046">MAEIVSSAVVQETVSQVLSGLVQKYEEKEESNVNRNLERLEMAHIRLEAALETSERWRITDASLLCWRRKLKRASQECDETLHKCKQRILEDEQMQQEVRNSSLPTRIVHATKSFVSSVLYRNNNKQSRSMAQRFEWYADGASEFLRFIELGGTPRCHMPFHSLVRNLFAGKELHHKITRGNGNSSFQLLLVPFSTEVYGTEANLVFIQNDGTPEGNIYFSITIQLSECTDIVGIAIKCLQLFAPYFKCTVENIMKEISQLLTQDLSWTPSVYSYQKEQVLLRTLGSQWLHLNPLCCKQHYQHEIQRISSLNMAALSNVLLEPVLKVNLQCQVPLSLYSKQKTLLSEDIISLQDSPYLKAGIFFIPHRSSHDMLPEYRGSAVVAIVGEEQHCLHTDIALEQLEEIILPGAIDYFHQNAEATVYQIIWKSKHGTAHIQIEKETMRTRGTFGGARKGKLLKQHDQELASWGRALSHLLELWGEHAPVQLRSTLVDWLQKEKERQLAAPQLHLKLETM</sequence>
<dbReference type="Proteomes" id="UP000823388">
    <property type="component" value="Chromosome 2N"/>
</dbReference>
<organism evidence="1 2">
    <name type="scientific">Panicum virgatum</name>
    <name type="common">Blackwell switchgrass</name>
    <dbReference type="NCBI Taxonomy" id="38727"/>
    <lineage>
        <taxon>Eukaryota</taxon>
        <taxon>Viridiplantae</taxon>
        <taxon>Streptophyta</taxon>
        <taxon>Embryophyta</taxon>
        <taxon>Tracheophyta</taxon>
        <taxon>Spermatophyta</taxon>
        <taxon>Magnoliopsida</taxon>
        <taxon>Liliopsida</taxon>
        <taxon>Poales</taxon>
        <taxon>Poaceae</taxon>
        <taxon>PACMAD clade</taxon>
        <taxon>Panicoideae</taxon>
        <taxon>Panicodae</taxon>
        <taxon>Paniceae</taxon>
        <taxon>Panicinae</taxon>
        <taxon>Panicum</taxon>
        <taxon>Panicum sect. Hiantes</taxon>
    </lineage>
</organism>
<dbReference type="SMART" id="SM01157">
    <property type="entry name" value="DUF1719"/>
    <property type="match status" value="1"/>
</dbReference>
<proteinExistence type="predicted"/>
<dbReference type="Pfam" id="PF08224">
    <property type="entry name" value="DUF1719"/>
    <property type="match status" value="1"/>
</dbReference>
<dbReference type="AlphaFoldDB" id="A0A8T0V4I5"/>
<evidence type="ECO:0000313" key="1">
    <source>
        <dbReference type="EMBL" id="KAG2631332.1"/>
    </source>
</evidence>
<accession>A0A8T0V4I5</accession>
<dbReference type="EMBL" id="CM029040">
    <property type="protein sequence ID" value="KAG2631332.1"/>
    <property type="molecule type" value="Genomic_DNA"/>
</dbReference>